<dbReference type="EMBL" id="QGNW01002076">
    <property type="protein sequence ID" value="RVW25601.1"/>
    <property type="molecule type" value="Genomic_DNA"/>
</dbReference>
<dbReference type="AlphaFoldDB" id="A0A438CQW2"/>
<sequence>MDLSPQSSLTAKEIDLSLLHEVAHHLMADICKRLAELPGSTRTLLTLNPPTLSVGTKASSCSCNTRLAPTEGKEHLLFRSHLAGSILIDSGHLKSNRSRIIGMSISFGILRMLPEHRLRAWYLSTRLNRSSIIVVAIRLPIYLRKCSRNSTGDNGTKKELGRVVSWQNLLLRSSRVAAKENSVFPRKDTSLVRFEVCPTSLASSELLSYTEGCPDRWFKHIPLKLKVDDTVIIAIALKAEIEPYRTVNVVTTVWIEQSHQVSRLGLSNPSDIVEEENFSLLVLDDAYLDPNGVIPYGLYVCPNRPKVFSLGRTHGGKLPTILIMIPFPSSMSHLPNAAAVLYHYPCPDGAFAALAAHLYLRATSTPTLFFPNRVYSPVSTHHLPLPQISHLYLLDFAGPPDFLPQSWNPSNALKVIDVGRSGATIAFDYFKQRAVEEGLLDVAGEFERVRRVFEYVEDGDLWRWGLENSKAFSSGLNDMNLEFDVGLNPSLFDQEFIKFFQLLSLDLETVINEGMVSLSKKQVLIDEALEQSYEIALGVGHLDIAW</sequence>
<reference evidence="1 2" key="1">
    <citation type="journal article" date="2018" name="PLoS Genet.">
        <title>Population sequencing reveals clonal diversity and ancestral inbreeding in the grapevine cultivar Chardonnay.</title>
        <authorList>
            <person name="Roach M.J."/>
            <person name="Johnson D.L."/>
            <person name="Bohlmann J."/>
            <person name="van Vuuren H.J."/>
            <person name="Jones S.J."/>
            <person name="Pretorius I.S."/>
            <person name="Schmidt S.A."/>
            <person name="Borneman A.R."/>
        </authorList>
    </citation>
    <scope>NUCLEOTIDE SEQUENCE [LARGE SCALE GENOMIC DNA]</scope>
    <source>
        <strain evidence="2">cv. Chardonnay</strain>
        <tissue evidence="1">Leaf</tissue>
    </source>
</reference>
<protein>
    <submittedName>
        <fullName evidence="1">Uncharacterized protein</fullName>
    </submittedName>
</protein>
<comment type="caution">
    <text evidence="1">The sequence shown here is derived from an EMBL/GenBank/DDBJ whole genome shotgun (WGS) entry which is preliminary data.</text>
</comment>
<dbReference type="Proteomes" id="UP000288805">
    <property type="component" value="Unassembled WGS sequence"/>
</dbReference>
<proteinExistence type="predicted"/>
<organism evidence="1 2">
    <name type="scientific">Vitis vinifera</name>
    <name type="common">Grape</name>
    <dbReference type="NCBI Taxonomy" id="29760"/>
    <lineage>
        <taxon>Eukaryota</taxon>
        <taxon>Viridiplantae</taxon>
        <taxon>Streptophyta</taxon>
        <taxon>Embryophyta</taxon>
        <taxon>Tracheophyta</taxon>
        <taxon>Spermatophyta</taxon>
        <taxon>Magnoliopsida</taxon>
        <taxon>eudicotyledons</taxon>
        <taxon>Gunneridae</taxon>
        <taxon>Pentapetalae</taxon>
        <taxon>rosids</taxon>
        <taxon>Vitales</taxon>
        <taxon>Vitaceae</taxon>
        <taxon>Viteae</taxon>
        <taxon>Vitis</taxon>
    </lineage>
</organism>
<evidence type="ECO:0000313" key="1">
    <source>
        <dbReference type="EMBL" id="RVW25601.1"/>
    </source>
</evidence>
<name>A0A438CQW2_VITVI</name>
<evidence type="ECO:0000313" key="2">
    <source>
        <dbReference type="Proteomes" id="UP000288805"/>
    </source>
</evidence>
<gene>
    <name evidence="1" type="ORF">CK203_107708</name>
</gene>
<dbReference type="PANTHER" id="PTHR46922:SF4">
    <property type="entry name" value="DHHA1 DOMAIN PROTEIN"/>
    <property type="match status" value="1"/>
</dbReference>
<dbReference type="PANTHER" id="PTHR46922">
    <property type="entry name" value="DHHA1 DOMAIN PROTEIN"/>
    <property type="match status" value="1"/>
</dbReference>
<accession>A0A438CQW2</accession>